<feature type="compositionally biased region" description="Basic residues" evidence="1">
    <location>
        <begin position="19"/>
        <end position="78"/>
    </location>
</feature>
<feature type="compositionally biased region" description="Basic and acidic residues" evidence="1">
    <location>
        <begin position="1"/>
        <end position="18"/>
    </location>
</feature>
<organism evidence="2 3">
    <name type="scientific">Reticulomyxa filosa</name>
    <dbReference type="NCBI Taxonomy" id="46433"/>
    <lineage>
        <taxon>Eukaryota</taxon>
        <taxon>Sar</taxon>
        <taxon>Rhizaria</taxon>
        <taxon>Retaria</taxon>
        <taxon>Foraminifera</taxon>
        <taxon>Monothalamids</taxon>
        <taxon>Reticulomyxidae</taxon>
        <taxon>Reticulomyxa</taxon>
    </lineage>
</organism>
<dbReference type="AlphaFoldDB" id="X6M1V6"/>
<sequence length="281" mass="33136">TYSDKDYDRHRKRVDKDRKREKKKSKKKKTRSRSRSPSRSRSRSHSHNRSRTRTRSRSRIRNKSRSRSANRNRHRGRERNKETTNDKQPENEGTISKNSGYLEQDRIISGSESLSSGSRTNSEPASIPSPTPTPDQVKSNVAYLTTHAETDNPTAIFNGISINNNSKVKSIDNDIKPTSTANKEKGDEGTHLNRFKEDRDKERQRDTRKRKGKNRSRSRSRSRKTKEKKTVRSLKIDFMGVNFFQLFRLFLLKNENQKHGHFLIFKCELRKYNDRNRSYFF</sequence>
<comment type="caution">
    <text evidence="2">The sequence shown here is derived from an EMBL/GenBank/DDBJ whole genome shotgun (WGS) entry which is preliminary data.</text>
</comment>
<name>X6M1V6_RETFI</name>
<accession>X6M1V6</accession>
<reference evidence="2 3" key="1">
    <citation type="journal article" date="2013" name="Curr. Biol.">
        <title>The Genome of the Foraminiferan Reticulomyxa filosa.</title>
        <authorList>
            <person name="Glockner G."/>
            <person name="Hulsmann N."/>
            <person name="Schleicher M."/>
            <person name="Noegel A.A."/>
            <person name="Eichinger L."/>
            <person name="Gallinger C."/>
            <person name="Pawlowski J."/>
            <person name="Sierra R."/>
            <person name="Euteneuer U."/>
            <person name="Pillet L."/>
            <person name="Moustafa A."/>
            <person name="Platzer M."/>
            <person name="Groth M."/>
            <person name="Szafranski K."/>
            <person name="Schliwa M."/>
        </authorList>
    </citation>
    <scope>NUCLEOTIDE SEQUENCE [LARGE SCALE GENOMIC DNA]</scope>
</reference>
<gene>
    <name evidence="2" type="ORF">RFI_30025</name>
</gene>
<feature type="region of interest" description="Disordered" evidence="1">
    <location>
        <begin position="166"/>
        <end position="229"/>
    </location>
</feature>
<keyword evidence="3" id="KW-1185">Reference proteome</keyword>
<feature type="compositionally biased region" description="Polar residues" evidence="1">
    <location>
        <begin position="91"/>
        <end position="101"/>
    </location>
</feature>
<feature type="compositionally biased region" description="Low complexity" evidence="1">
    <location>
        <begin position="107"/>
        <end position="123"/>
    </location>
</feature>
<proteinExistence type="predicted"/>
<feature type="compositionally biased region" description="Basic residues" evidence="1">
    <location>
        <begin position="206"/>
        <end position="229"/>
    </location>
</feature>
<protein>
    <submittedName>
        <fullName evidence="2">Uncharacterized protein</fullName>
    </submittedName>
</protein>
<feature type="non-terminal residue" evidence="2">
    <location>
        <position position="1"/>
    </location>
</feature>
<evidence type="ECO:0000313" key="2">
    <source>
        <dbReference type="EMBL" id="ETO07367.1"/>
    </source>
</evidence>
<dbReference type="EMBL" id="ASPP01026218">
    <property type="protein sequence ID" value="ETO07367.1"/>
    <property type="molecule type" value="Genomic_DNA"/>
</dbReference>
<feature type="compositionally biased region" description="Basic and acidic residues" evidence="1">
    <location>
        <begin position="182"/>
        <end position="205"/>
    </location>
</feature>
<evidence type="ECO:0000313" key="3">
    <source>
        <dbReference type="Proteomes" id="UP000023152"/>
    </source>
</evidence>
<evidence type="ECO:0000256" key="1">
    <source>
        <dbReference type="SAM" id="MobiDB-lite"/>
    </source>
</evidence>
<feature type="region of interest" description="Disordered" evidence="1">
    <location>
        <begin position="1"/>
        <end position="139"/>
    </location>
</feature>
<feature type="compositionally biased region" description="Basic and acidic residues" evidence="1">
    <location>
        <begin position="79"/>
        <end position="90"/>
    </location>
</feature>
<dbReference type="Proteomes" id="UP000023152">
    <property type="component" value="Unassembled WGS sequence"/>
</dbReference>